<keyword evidence="3" id="KW-1185">Reference proteome</keyword>
<reference evidence="1 3" key="2">
    <citation type="journal article" date="2014" name="BMC Genomics">
        <title>An improved genome release (version Mt4.0) for the model legume Medicago truncatula.</title>
        <authorList>
            <person name="Tang H."/>
            <person name="Krishnakumar V."/>
            <person name="Bidwell S."/>
            <person name="Rosen B."/>
            <person name="Chan A."/>
            <person name="Zhou S."/>
            <person name="Gentzbittel L."/>
            <person name="Childs K.L."/>
            <person name="Yandell M."/>
            <person name="Gundlach H."/>
            <person name="Mayer K.F."/>
            <person name="Schwartz D.C."/>
            <person name="Town C.D."/>
        </authorList>
    </citation>
    <scope>GENOME REANNOTATION</scope>
    <source>
        <strain evidence="1">A17</strain>
        <strain evidence="2 3">cv. Jemalong A17</strain>
    </source>
</reference>
<dbReference type="STRING" id="3880.A0A072VGP5"/>
<dbReference type="EMBL" id="CM001217">
    <property type="protein sequence ID" value="KEH40613.1"/>
    <property type="molecule type" value="Genomic_DNA"/>
</dbReference>
<dbReference type="PANTHER" id="PTHR33116:SF78">
    <property type="entry name" value="OS12G0587133 PROTEIN"/>
    <property type="match status" value="1"/>
</dbReference>
<dbReference type="EnsemblPlants" id="KEH40613">
    <property type="protein sequence ID" value="KEH40613"/>
    <property type="gene ID" value="MTR_1g032320"/>
</dbReference>
<proteinExistence type="predicted"/>
<organism evidence="1 3">
    <name type="scientific">Medicago truncatula</name>
    <name type="common">Barrel medic</name>
    <name type="synonym">Medicago tribuloides</name>
    <dbReference type="NCBI Taxonomy" id="3880"/>
    <lineage>
        <taxon>Eukaryota</taxon>
        <taxon>Viridiplantae</taxon>
        <taxon>Streptophyta</taxon>
        <taxon>Embryophyta</taxon>
        <taxon>Tracheophyta</taxon>
        <taxon>Spermatophyta</taxon>
        <taxon>Magnoliopsida</taxon>
        <taxon>eudicotyledons</taxon>
        <taxon>Gunneridae</taxon>
        <taxon>Pentapetalae</taxon>
        <taxon>rosids</taxon>
        <taxon>fabids</taxon>
        <taxon>Fabales</taxon>
        <taxon>Fabaceae</taxon>
        <taxon>Papilionoideae</taxon>
        <taxon>50 kb inversion clade</taxon>
        <taxon>NPAAA clade</taxon>
        <taxon>Hologalegina</taxon>
        <taxon>IRL clade</taxon>
        <taxon>Trifolieae</taxon>
        <taxon>Medicago</taxon>
    </lineage>
</organism>
<reference evidence="2" key="3">
    <citation type="submission" date="2015-04" db="UniProtKB">
        <authorList>
            <consortium name="EnsemblPlants"/>
        </authorList>
    </citation>
    <scope>IDENTIFICATION</scope>
    <source>
        <strain evidence="2">cv. Jemalong A17</strain>
    </source>
</reference>
<dbReference type="AlphaFoldDB" id="A0A072VGP5"/>
<evidence type="ECO:0000313" key="2">
    <source>
        <dbReference type="EnsemblPlants" id="KEH40613"/>
    </source>
</evidence>
<reference evidence="1 3" key="1">
    <citation type="journal article" date="2011" name="Nature">
        <title>The Medicago genome provides insight into the evolution of rhizobial symbioses.</title>
        <authorList>
            <person name="Young N.D."/>
            <person name="Debelle F."/>
            <person name="Oldroyd G.E."/>
            <person name="Geurts R."/>
            <person name="Cannon S.B."/>
            <person name="Udvardi M.K."/>
            <person name="Benedito V.A."/>
            <person name="Mayer K.F."/>
            <person name="Gouzy J."/>
            <person name="Schoof H."/>
            <person name="Van de Peer Y."/>
            <person name="Proost S."/>
            <person name="Cook D.R."/>
            <person name="Meyers B.C."/>
            <person name="Spannagl M."/>
            <person name="Cheung F."/>
            <person name="De Mita S."/>
            <person name="Krishnakumar V."/>
            <person name="Gundlach H."/>
            <person name="Zhou S."/>
            <person name="Mudge J."/>
            <person name="Bharti A.K."/>
            <person name="Murray J.D."/>
            <person name="Naoumkina M.A."/>
            <person name="Rosen B."/>
            <person name="Silverstein K.A."/>
            <person name="Tang H."/>
            <person name="Rombauts S."/>
            <person name="Zhao P.X."/>
            <person name="Zhou P."/>
            <person name="Barbe V."/>
            <person name="Bardou P."/>
            <person name="Bechner M."/>
            <person name="Bellec A."/>
            <person name="Berger A."/>
            <person name="Berges H."/>
            <person name="Bidwell S."/>
            <person name="Bisseling T."/>
            <person name="Choisne N."/>
            <person name="Couloux A."/>
            <person name="Denny R."/>
            <person name="Deshpande S."/>
            <person name="Dai X."/>
            <person name="Doyle J.J."/>
            <person name="Dudez A.M."/>
            <person name="Farmer A.D."/>
            <person name="Fouteau S."/>
            <person name="Franken C."/>
            <person name="Gibelin C."/>
            <person name="Gish J."/>
            <person name="Goldstein S."/>
            <person name="Gonzalez A.J."/>
            <person name="Green P.J."/>
            <person name="Hallab A."/>
            <person name="Hartog M."/>
            <person name="Hua A."/>
            <person name="Humphray S.J."/>
            <person name="Jeong D.H."/>
            <person name="Jing Y."/>
            <person name="Jocker A."/>
            <person name="Kenton S.M."/>
            <person name="Kim D.J."/>
            <person name="Klee K."/>
            <person name="Lai H."/>
            <person name="Lang C."/>
            <person name="Lin S."/>
            <person name="Macmil S.L."/>
            <person name="Magdelenat G."/>
            <person name="Matthews L."/>
            <person name="McCorrison J."/>
            <person name="Monaghan E.L."/>
            <person name="Mun J.H."/>
            <person name="Najar F.Z."/>
            <person name="Nicholson C."/>
            <person name="Noirot C."/>
            <person name="O'Bleness M."/>
            <person name="Paule C.R."/>
            <person name="Poulain J."/>
            <person name="Prion F."/>
            <person name="Qin B."/>
            <person name="Qu C."/>
            <person name="Retzel E.F."/>
            <person name="Riddle C."/>
            <person name="Sallet E."/>
            <person name="Samain S."/>
            <person name="Samson N."/>
            <person name="Sanders I."/>
            <person name="Saurat O."/>
            <person name="Scarpelli C."/>
            <person name="Schiex T."/>
            <person name="Segurens B."/>
            <person name="Severin A.J."/>
            <person name="Sherrier D.J."/>
            <person name="Shi R."/>
            <person name="Sims S."/>
            <person name="Singer S.R."/>
            <person name="Sinharoy S."/>
            <person name="Sterck L."/>
            <person name="Viollet A."/>
            <person name="Wang B.B."/>
            <person name="Wang K."/>
            <person name="Wang M."/>
            <person name="Wang X."/>
            <person name="Warfsmann J."/>
            <person name="Weissenbach J."/>
            <person name="White D.D."/>
            <person name="White J.D."/>
            <person name="Wiley G.B."/>
            <person name="Wincker P."/>
            <person name="Xing Y."/>
            <person name="Yang L."/>
            <person name="Yao Z."/>
            <person name="Ying F."/>
            <person name="Zhai J."/>
            <person name="Zhou L."/>
            <person name="Zuber A."/>
            <person name="Denarie J."/>
            <person name="Dixon R.A."/>
            <person name="May G.D."/>
            <person name="Schwartz D.C."/>
            <person name="Rogers J."/>
            <person name="Quetier F."/>
            <person name="Town C.D."/>
            <person name="Roe B.A."/>
        </authorList>
    </citation>
    <scope>NUCLEOTIDE SEQUENCE [LARGE SCALE GENOMIC DNA]</scope>
    <source>
        <strain evidence="1">A17</strain>
        <strain evidence="2 3">cv. Jemalong A17</strain>
    </source>
</reference>
<evidence type="ECO:0000313" key="1">
    <source>
        <dbReference type="EMBL" id="KEH40613.1"/>
    </source>
</evidence>
<gene>
    <name evidence="1" type="ordered locus">MTR_1g032320</name>
</gene>
<sequence length="240" mass="27192">MMNALVEADLYFGYTEGANNLVQITHLQFSNDTLLIGDRSWENIRALKALLLLFETTSGLKVNFHKSMLVDVNIHDSWLAEAAYLLHCKMGHLLILYLGLLSGWKSKNLSLGCRLVLLKSVLSSLPVYFLSFLKALVGIISSISIFNCLFFWGRGSEEENGGLGVRRIWEFNLALLGKWCWKMRAEKRSLWYKVLAAGYGEWNNLIRIKNTPGVGGGRWFDDNIGQEVGDGAQPLFWWDP</sequence>
<name>A0A072VGP5_MEDTR</name>
<accession>A0A072VGP5</accession>
<evidence type="ECO:0000313" key="3">
    <source>
        <dbReference type="Proteomes" id="UP000002051"/>
    </source>
</evidence>
<dbReference type="HOGENOM" id="CLU_1157889_0_0_1"/>
<dbReference type="PANTHER" id="PTHR33116">
    <property type="entry name" value="REVERSE TRANSCRIPTASE ZINC-BINDING DOMAIN-CONTAINING PROTEIN-RELATED-RELATED"/>
    <property type="match status" value="1"/>
</dbReference>
<dbReference type="Proteomes" id="UP000002051">
    <property type="component" value="Unassembled WGS sequence"/>
</dbReference>
<protein>
    <submittedName>
        <fullName evidence="1 2">Uncharacterized protein</fullName>
    </submittedName>
</protein>